<evidence type="ECO:0000313" key="1">
    <source>
        <dbReference type="EMBL" id="KAK3578192.1"/>
    </source>
</evidence>
<dbReference type="Proteomes" id="UP001195483">
    <property type="component" value="Unassembled WGS sequence"/>
</dbReference>
<dbReference type="AlphaFoldDB" id="A0AAE0VIK1"/>
<protein>
    <submittedName>
        <fullName evidence="1">Uncharacterized protein</fullName>
    </submittedName>
</protein>
<reference evidence="1" key="2">
    <citation type="journal article" date="2021" name="Genome Biol. Evol.">
        <title>Developing a high-quality reference genome for a parasitic bivalve with doubly uniparental inheritance (Bivalvia: Unionida).</title>
        <authorList>
            <person name="Smith C.H."/>
        </authorList>
    </citation>
    <scope>NUCLEOTIDE SEQUENCE</scope>
    <source>
        <strain evidence="1">CHS0354</strain>
        <tissue evidence="1">Mantle</tissue>
    </source>
</reference>
<comment type="caution">
    <text evidence="1">The sequence shown here is derived from an EMBL/GenBank/DDBJ whole genome shotgun (WGS) entry which is preliminary data.</text>
</comment>
<name>A0AAE0VIK1_9BIVA</name>
<gene>
    <name evidence="1" type="ORF">CHS0354_015242</name>
</gene>
<evidence type="ECO:0000313" key="2">
    <source>
        <dbReference type="Proteomes" id="UP001195483"/>
    </source>
</evidence>
<reference evidence="1" key="1">
    <citation type="journal article" date="2021" name="Genome Biol. Evol.">
        <title>A High-Quality Reference Genome for a Parasitic Bivalve with Doubly Uniparental Inheritance (Bivalvia: Unionida).</title>
        <authorList>
            <person name="Smith C.H."/>
        </authorList>
    </citation>
    <scope>NUCLEOTIDE SEQUENCE</scope>
    <source>
        <strain evidence="1">CHS0354</strain>
    </source>
</reference>
<organism evidence="1 2">
    <name type="scientific">Potamilus streckersoni</name>
    <dbReference type="NCBI Taxonomy" id="2493646"/>
    <lineage>
        <taxon>Eukaryota</taxon>
        <taxon>Metazoa</taxon>
        <taxon>Spiralia</taxon>
        <taxon>Lophotrochozoa</taxon>
        <taxon>Mollusca</taxon>
        <taxon>Bivalvia</taxon>
        <taxon>Autobranchia</taxon>
        <taxon>Heteroconchia</taxon>
        <taxon>Palaeoheterodonta</taxon>
        <taxon>Unionida</taxon>
        <taxon>Unionoidea</taxon>
        <taxon>Unionidae</taxon>
        <taxon>Ambleminae</taxon>
        <taxon>Lampsilini</taxon>
        <taxon>Potamilus</taxon>
    </lineage>
</organism>
<proteinExistence type="predicted"/>
<reference evidence="1" key="3">
    <citation type="submission" date="2023-05" db="EMBL/GenBank/DDBJ databases">
        <authorList>
            <person name="Smith C.H."/>
        </authorList>
    </citation>
    <scope>NUCLEOTIDE SEQUENCE</scope>
    <source>
        <strain evidence="1">CHS0354</strain>
        <tissue evidence="1">Mantle</tissue>
    </source>
</reference>
<dbReference type="EMBL" id="JAEAOA010000944">
    <property type="protein sequence ID" value="KAK3578192.1"/>
    <property type="molecule type" value="Genomic_DNA"/>
</dbReference>
<keyword evidence="2" id="KW-1185">Reference proteome</keyword>
<accession>A0AAE0VIK1</accession>
<sequence length="118" mass="13626">MSLSAYQSGNRLTLLSFPLLLKNQTCFLEWMNTSFFDLSFPANDVEEVPQELKYYFFDFAIIRLVAARLRQVRVKDELIANVQKLKLSNYEQAQFSGDKFRVLNTNEAIGKNTIYGVA</sequence>